<name>A0A1H9X1M5_9PSEU</name>
<dbReference type="STRING" id="65499.SAMN04488000_12696"/>
<evidence type="ECO:0000313" key="3">
    <source>
        <dbReference type="EMBL" id="SES39994.1"/>
    </source>
</evidence>
<organism evidence="3 4">
    <name type="scientific">Lentzea albida</name>
    <dbReference type="NCBI Taxonomy" id="65499"/>
    <lineage>
        <taxon>Bacteria</taxon>
        <taxon>Bacillati</taxon>
        <taxon>Actinomycetota</taxon>
        <taxon>Actinomycetes</taxon>
        <taxon>Pseudonocardiales</taxon>
        <taxon>Pseudonocardiaceae</taxon>
        <taxon>Lentzea</taxon>
    </lineage>
</organism>
<feature type="region of interest" description="Disordered" evidence="1">
    <location>
        <begin position="227"/>
        <end position="263"/>
    </location>
</feature>
<evidence type="ECO:0000256" key="1">
    <source>
        <dbReference type="SAM" id="MobiDB-lite"/>
    </source>
</evidence>
<keyword evidence="2" id="KW-1133">Transmembrane helix</keyword>
<dbReference type="AlphaFoldDB" id="A0A1H9X1M5"/>
<keyword evidence="4" id="KW-1185">Reference proteome</keyword>
<dbReference type="EMBL" id="FOFV01000026">
    <property type="protein sequence ID" value="SES39994.1"/>
    <property type="molecule type" value="Genomic_DNA"/>
</dbReference>
<accession>A0A1H9X1M5</accession>
<proteinExistence type="predicted"/>
<dbReference type="Proteomes" id="UP000199503">
    <property type="component" value="Unassembled WGS sequence"/>
</dbReference>
<gene>
    <name evidence="3" type="ORF">SAMN04488000_12696</name>
</gene>
<dbReference type="RefSeq" id="WP_089926713.1">
    <property type="nucleotide sequence ID" value="NZ_FOFV01000026.1"/>
</dbReference>
<keyword evidence="2" id="KW-0472">Membrane</keyword>
<evidence type="ECO:0000256" key="2">
    <source>
        <dbReference type="SAM" id="Phobius"/>
    </source>
</evidence>
<evidence type="ECO:0000313" key="4">
    <source>
        <dbReference type="Proteomes" id="UP000199503"/>
    </source>
</evidence>
<protein>
    <submittedName>
        <fullName evidence="3">Uncharacterized protein</fullName>
    </submittedName>
</protein>
<dbReference type="OrthoDB" id="4571398at2"/>
<keyword evidence="2" id="KW-0812">Transmembrane</keyword>
<reference evidence="4" key="1">
    <citation type="submission" date="2016-10" db="EMBL/GenBank/DDBJ databases">
        <authorList>
            <person name="Varghese N."/>
            <person name="Submissions S."/>
        </authorList>
    </citation>
    <scope>NUCLEOTIDE SEQUENCE [LARGE SCALE GENOMIC DNA]</scope>
    <source>
        <strain evidence="4">DSM 44437</strain>
    </source>
</reference>
<feature type="transmembrane region" description="Helical" evidence="2">
    <location>
        <begin position="53"/>
        <end position="75"/>
    </location>
</feature>
<sequence length="263" mass="28869">MEDLAGVAWARRMFGTEGPHVRDCLPRVLAETHSQYSTLQVSTGLPSADPYGLIWLGMPNALVEGLFGIAGVRAYRPRRARYRIPVINSVPLIPWRFAKDKTTDIDQVPFGRPVSASKQSLFTTVQTPLELDLGESGLGDSVVNRLSQQERQELDRHSEQIAKLATEQLVGVLAYSSNPEALLSSYFGFATLRANGLLSWAFRESLELVPVRRGPMRPATTVDGRLAFDAGKPASPLLRPRVALDDAPSSEPPVRPHNTATDE</sequence>